<keyword evidence="2" id="KW-0503">Monooxygenase</keyword>
<dbReference type="InterPro" id="IPR038762">
    <property type="entry name" value="ABM_predict"/>
</dbReference>
<keyword evidence="1" id="KW-0472">Membrane</keyword>
<feature type="transmembrane region" description="Helical" evidence="1">
    <location>
        <begin position="213"/>
        <end position="232"/>
    </location>
</feature>
<name>A0ABS0C2Q5_9NOCA</name>
<keyword evidence="2" id="KW-0560">Oxidoreductase</keyword>
<protein>
    <submittedName>
        <fullName evidence="2">Antibiotic biosynthesis monooxygenase</fullName>
    </submittedName>
</protein>
<keyword evidence="1" id="KW-1133">Transmembrane helix</keyword>
<dbReference type="Proteomes" id="UP000807309">
    <property type="component" value="Unassembled WGS sequence"/>
</dbReference>
<dbReference type="RefSeq" id="WP_195031257.1">
    <property type="nucleotide sequence ID" value="NZ_JADLRE010000001.1"/>
</dbReference>
<comment type="caution">
    <text evidence="2">The sequence shown here is derived from an EMBL/GenBank/DDBJ whole genome shotgun (WGS) entry which is preliminary data.</text>
</comment>
<organism evidence="2 3">
    <name type="scientific">Nocardia abscessus</name>
    <dbReference type="NCBI Taxonomy" id="120957"/>
    <lineage>
        <taxon>Bacteria</taxon>
        <taxon>Bacillati</taxon>
        <taxon>Actinomycetota</taxon>
        <taxon>Actinomycetes</taxon>
        <taxon>Mycobacteriales</taxon>
        <taxon>Nocardiaceae</taxon>
        <taxon>Nocardia</taxon>
    </lineage>
</organism>
<keyword evidence="3" id="KW-1185">Reference proteome</keyword>
<proteinExistence type="predicted"/>
<dbReference type="GO" id="GO:0004497">
    <property type="term" value="F:monooxygenase activity"/>
    <property type="evidence" value="ECO:0007669"/>
    <property type="project" value="UniProtKB-KW"/>
</dbReference>
<reference evidence="2 3" key="1">
    <citation type="submission" date="2020-10" db="EMBL/GenBank/DDBJ databases">
        <title>Identification of Nocardia species via Next-generation sequencing and recognition of intraspecies genetic diversity.</title>
        <authorList>
            <person name="Li P."/>
            <person name="Li P."/>
            <person name="Lu B."/>
        </authorList>
    </citation>
    <scope>NUCLEOTIDE SEQUENCE [LARGE SCALE GENOMIC DNA]</scope>
    <source>
        <strain evidence="2 3">N-11</strain>
    </source>
</reference>
<feature type="transmembrane region" description="Helical" evidence="1">
    <location>
        <begin position="244"/>
        <end position="263"/>
    </location>
</feature>
<gene>
    <name evidence="2" type="ORF">IU470_01970</name>
</gene>
<keyword evidence="1" id="KW-0812">Transmembrane</keyword>
<evidence type="ECO:0000313" key="2">
    <source>
        <dbReference type="EMBL" id="MBF6223892.1"/>
    </source>
</evidence>
<evidence type="ECO:0000256" key="1">
    <source>
        <dbReference type="SAM" id="Phobius"/>
    </source>
</evidence>
<dbReference type="EMBL" id="JADLRE010000001">
    <property type="protein sequence ID" value="MBF6223892.1"/>
    <property type="molecule type" value="Genomic_DNA"/>
</dbReference>
<dbReference type="InterPro" id="IPR011008">
    <property type="entry name" value="Dimeric_a/b-barrel"/>
</dbReference>
<dbReference type="PANTHER" id="PTHR40057:SF1">
    <property type="entry name" value="SLR1162 PROTEIN"/>
    <property type="match status" value="1"/>
</dbReference>
<dbReference type="SUPFAM" id="SSF54909">
    <property type="entry name" value="Dimeric alpha+beta barrel"/>
    <property type="match status" value="2"/>
</dbReference>
<sequence length="316" mass="35041">MNTTATAVTVFHRPADEAAFRTWLAQLAEIAGDKQGFAHSSVAVTEDPLFEPGFSVTFRSEPLLHEFLDSTERAEALSEGASLGFHCKSSDLVVIEGELPPPGIGVFRHHVAHQKEAEFTATEARLIAASSRFPGFEGAALFPSQGGRWFSVLRFRTARQLSEWMRSDERAAALPELRSKLTEDFTVDAHTTPFGSTVRTVGGETRMTPTWKIAMLVLLVLYPTVMVLSRFLGPVLDRLGAQPWLAMWLSQIVSVGLMSYFLSPAVASYFRRWLDPIDGAGRRISIVGATVVVVLYAVTLLLFASVRWLQYWDYND</sequence>
<evidence type="ECO:0000313" key="3">
    <source>
        <dbReference type="Proteomes" id="UP000807309"/>
    </source>
</evidence>
<accession>A0ABS0C2Q5</accession>
<feature type="transmembrane region" description="Helical" evidence="1">
    <location>
        <begin position="284"/>
        <end position="306"/>
    </location>
</feature>
<dbReference type="Gene3D" id="3.30.70.100">
    <property type="match status" value="1"/>
</dbReference>
<dbReference type="PANTHER" id="PTHR40057">
    <property type="entry name" value="SLR1162 PROTEIN"/>
    <property type="match status" value="1"/>
</dbReference>